<dbReference type="InterPro" id="IPR035994">
    <property type="entry name" value="Nucleoside_phosphorylase_sf"/>
</dbReference>
<sequence length="363" mass="39856">MQFFSRSLLLISTAFMISTNAMANSPEPIEIKAVVVSMFEIGEDEGDKAGEFQLWKKGQKLTTRYPLPHGHHDIYVNQETGVLGIVTGMGIARASAAIMALGLDPRFDLSNAYWLVAGIAGMDPQDGTIGSAVWTDYVVDGDLAHQIDAREIPDDWSTGYFPLFTHSPYANAQNVDPDNAPNGEVYVLNRSLKKWAFELTKDITLPNNLAMDNLRKKYQGFPLAQQPPRIMTGSHLSASTFWHGKLLNDWANDWVSYWTKQQGNFVTSGMEDSATLQALSYLDAANLADKDRVLILRTASNFTMQPNGLTAAQNLEMESSGEGYAALQSAVESAYLVGAVVIEDIIGNWGERKSTLPTPPVSK</sequence>
<dbReference type="Proteomes" id="UP000470213">
    <property type="component" value="Unassembled WGS sequence"/>
</dbReference>
<dbReference type="EMBL" id="JAAAWN010000002">
    <property type="protein sequence ID" value="NDV89923.1"/>
    <property type="molecule type" value="Genomic_DNA"/>
</dbReference>
<proteinExistence type="predicted"/>
<comment type="caution">
    <text evidence="2">The sequence shown here is derived from an EMBL/GenBank/DDBJ whole genome shotgun (WGS) entry which is preliminary data.</text>
</comment>
<organism evidence="2 3">
    <name type="scientific">Alteromonas profundi</name>
    <dbReference type="NCBI Taxonomy" id="2696062"/>
    <lineage>
        <taxon>Bacteria</taxon>
        <taxon>Pseudomonadati</taxon>
        <taxon>Pseudomonadota</taxon>
        <taxon>Gammaproteobacteria</taxon>
        <taxon>Alteromonadales</taxon>
        <taxon>Alteromonadaceae</taxon>
        <taxon>Alteromonas/Salinimonas group</taxon>
        <taxon>Alteromonas</taxon>
    </lineage>
</organism>
<reference evidence="2 3" key="1">
    <citation type="submission" date="2020-01" db="EMBL/GenBank/DDBJ databases">
        <authorList>
            <person name="Chen J."/>
            <person name="Zhu S."/>
            <person name="Yang J."/>
        </authorList>
    </citation>
    <scope>NUCLEOTIDE SEQUENCE [LARGE SCALE GENOMIC DNA]</scope>
    <source>
        <strain evidence="2 3">345S023</strain>
    </source>
</reference>
<name>A0A7X5LII7_9ALTE</name>
<dbReference type="GO" id="GO:0055085">
    <property type="term" value="P:transmembrane transport"/>
    <property type="evidence" value="ECO:0007669"/>
    <property type="project" value="InterPro"/>
</dbReference>
<dbReference type="GO" id="GO:0003824">
    <property type="term" value="F:catalytic activity"/>
    <property type="evidence" value="ECO:0007669"/>
    <property type="project" value="InterPro"/>
</dbReference>
<dbReference type="PANTHER" id="PTHR38643:SF1">
    <property type="entry name" value="PURINE NUCLEOSIDE PERMEASE C285.05-RELATED"/>
    <property type="match status" value="1"/>
</dbReference>
<feature type="signal peptide" evidence="1">
    <location>
        <begin position="1"/>
        <end position="23"/>
    </location>
</feature>
<dbReference type="RefSeq" id="WP_163083527.1">
    <property type="nucleotide sequence ID" value="NZ_JAAAWN010000002.1"/>
</dbReference>
<dbReference type="PIRSF" id="PIRSF013171">
    <property type="entry name" value="Pur_nuclsid_perm"/>
    <property type="match status" value="1"/>
</dbReference>
<evidence type="ECO:0000313" key="3">
    <source>
        <dbReference type="Proteomes" id="UP000470213"/>
    </source>
</evidence>
<evidence type="ECO:0000313" key="2">
    <source>
        <dbReference type="EMBL" id="NDV89923.1"/>
    </source>
</evidence>
<feature type="chain" id="PRO_5030965836" evidence="1">
    <location>
        <begin position="24"/>
        <end position="363"/>
    </location>
</feature>
<gene>
    <name evidence="2" type="ORF">GTH32_01770</name>
</gene>
<evidence type="ECO:0000256" key="1">
    <source>
        <dbReference type="SAM" id="SignalP"/>
    </source>
</evidence>
<dbReference type="Pfam" id="PF06516">
    <property type="entry name" value="NUP"/>
    <property type="match status" value="1"/>
</dbReference>
<dbReference type="Gene3D" id="3.40.50.1580">
    <property type="entry name" value="Nucleoside phosphorylase domain"/>
    <property type="match status" value="1"/>
</dbReference>
<keyword evidence="1" id="KW-0732">Signal</keyword>
<dbReference type="InterPro" id="IPR009486">
    <property type="entry name" value="Pur_nuclsid_perm"/>
</dbReference>
<dbReference type="PANTHER" id="PTHR38643">
    <property type="entry name" value="PURINE NUCLEOSIDE PERMEASE C285.05-RELATED"/>
    <property type="match status" value="1"/>
</dbReference>
<accession>A0A7X5LII7</accession>
<dbReference type="AlphaFoldDB" id="A0A7X5LII7"/>
<keyword evidence="3" id="KW-1185">Reference proteome</keyword>
<dbReference type="GO" id="GO:0009116">
    <property type="term" value="P:nucleoside metabolic process"/>
    <property type="evidence" value="ECO:0007669"/>
    <property type="project" value="InterPro"/>
</dbReference>
<protein>
    <submittedName>
        <fullName evidence="2">Purine nucleoside permease</fullName>
    </submittedName>
</protein>